<dbReference type="FunFam" id="3.40.80.10:FF:000001">
    <property type="entry name" value="Peptidoglycan recognition protein 1"/>
    <property type="match status" value="1"/>
</dbReference>
<dbReference type="GO" id="GO:0002376">
    <property type="term" value="P:immune system process"/>
    <property type="evidence" value="ECO:0007669"/>
    <property type="project" value="UniProtKB-KW"/>
</dbReference>
<accession>U3JDD4</accession>
<name>U3JDD4_FICAL</name>
<dbReference type="GO" id="GO:0008745">
    <property type="term" value="F:N-acetylmuramoyl-L-alanine amidase activity"/>
    <property type="evidence" value="ECO:0007669"/>
    <property type="project" value="InterPro"/>
</dbReference>
<dbReference type="AlphaFoldDB" id="U3JDD4"/>
<evidence type="ECO:0000259" key="4">
    <source>
        <dbReference type="SMART" id="SM00644"/>
    </source>
</evidence>
<dbReference type="InterPro" id="IPR015510">
    <property type="entry name" value="PGRP"/>
</dbReference>
<feature type="domain" description="Peptidoglycan recognition protein family" evidence="5">
    <location>
        <begin position="238"/>
        <end position="384"/>
    </location>
</feature>
<dbReference type="InterPro" id="IPR002502">
    <property type="entry name" value="Amidase_domain"/>
</dbReference>
<dbReference type="Pfam" id="PF01510">
    <property type="entry name" value="Amidase_2"/>
    <property type="match status" value="1"/>
</dbReference>
<dbReference type="InterPro" id="IPR036505">
    <property type="entry name" value="Amidase/PGRP_sf"/>
</dbReference>
<dbReference type="InterPro" id="IPR006619">
    <property type="entry name" value="PGRP_domain_met/bac"/>
</dbReference>
<keyword evidence="2" id="KW-0391">Immunity</keyword>
<protein>
    <recommendedName>
        <fullName evidence="8">Peptidoglycan recognition protein 2</fullName>
    </recommendedName>
</protein>
<dbReference type="PANTHER" id="PTHR11022">
    <property type="entry name" value="PEPTIDOGLYCAN RECOGNITION PROTEIN"/>
    <property type="match status" value="1"/>
</dbReference>
<comment type="similarity">
    <text evidence="1">Belongs to the N-acetylmuramoyl-L-alanine amidase 2 family.</text>
</comment>
<evidence type="ECO:0000256" key="3">
    <source>
        <dbReference type="SAM" id="MobiDB-lite"/>
    </source>
</evidence>
<dbReference type="SMART" id="SM00644">
    <property type="entry name" value="Ami_2"/>
    <property type="match status" value="1"/>
</dbReference>
<dbReference type="GO" id="GO:0008270">
    <property type="term" value="F:zinc ion binding"/>
    <property type="evidence" value="ECO:0007669"/>
    <property type="project" value="InterPro"/>
</dbReference>
<dbReference type="SMART" id="SM00701">
    <property type="entry name" value="PGRP"/>
    <property type="match status" value="1"/>
</dbReference>
<dbReference type="HOGENOM" id="CLU_038892_0_0_1"/>
<feature type="compositionally biased region" description="Pro residues" evidence="3">
    <location>
        <begin position="513"/>
        <end position="525"/>
    </location>
</feature>
<evidence type="ECO:0000313" key="6">
    <source>
        <dbReference type="Ensembl" id="ENSFALP00000000788.2"/>
    </source>
</evidence>
<evidence type="ECO:0000259" key="5">
    <source>
        <dbReference type="SMART" id="SM00701"/>
    </source>
</evidence>
<proteinExistence type="inferred from homology"/>
<sequence length="554" mass="59007">LLPPPSHPLTPLAPHLLSPQLLTELLRHDPATPELGAVLTPDGSTVALGPLLAGIEAGMRSGGFGPPLPTLDPPADPLLAVTIAEALGTSFLLAQGGDNNTTTLGPSGCWDDVENPQNYTLRGPPSPVPDPVAVGAMDGVILGTQMARGPLPVAELLRGYYGVGNGSEAGRAPSSHRRRDFGALAGQERLEKEVAAVLGVLRTLSPSPELLRDMGTQEVVVVARRAAQEFSERYVECPAIVPRCLWGARPYRGTPAPLRPPLGSVFLHHTLEPARPCRTFSACARAMRDMQRFHQDTRGWDDIGYSFVVGSDGYLYEGRGWHWVGAHTKGYNTRGFGVGIVGDFTATLPDPDTLALVRDELLPCAVRSGHVRPDFTLHGHRQLGRTDCPGNALFQEIQGWPGFQGTPLPPGLRVGGLLALVGGVLGSLGLTMGVVHSAVRSSPGQGAWDGQRQEKLDTGLDGCQSRGSHSEWTLVWMHTRRMHATWTLVCSPPAWPAPSPDDHQPSHTLVHPTGPPVHPSSPNPKTPQNKSNSRTSVPGGPCCARRKLRHGLGA</sequence>
<dbReference type="CDD" id="cd06583">
    <property type="entry name" value="PGRP"/>
    <property type="match status" value="1"/>
</dbReference>
<dbReference type="Proteomes" id="UP000016665">
    <property type="component" value="Unplaced"/>
</dbReference>
<dbReference type="GO" id="GO:0009253">
    <property type="term" value="P:peptidoglycan catabolic process"/>
    <property type="evidence" value="ECO:0007669"/>
    <property type="project" value="InterPro"/>
</dbReference>
<feature type="compositionally biased region" description="Polar residues" evidence="3">
    <location>
        <begin position="526"/>
        <end position="536"/>
    </location>
</feature>
<dbReference type="SUPFAM" id="SSF55846">
    <property type="entry name" value="N-acetylmuramoyl-L-alanine amidase-like"/>
    <property type="match status" value="1"/>
</dbReference>
<dbReference type="Ensembl" id="ENSFALT00000000792.2">
    <property type="protein sequence ID" value="ENSFALP00000000788.2"/>
    <property type="gene ID" value="ENSFALG00000000763.2"/>
</dbReference>
<dbReference type="eggNOG" id="ENOG502QR3D">
    <property type="taxonomic scope" value="Eukaryota"/>
</dbReference>
<reference evidence="6" key="1">
    <citation type="submission" date="2025-08" db="UniProtKB">
        <authorList>
            <consortium name="Ensembl"/>
        </authorList>
    </citation>
    <scope>IDENTIFICATION</scope>
</reference>
<dbReference type="STRING" id="59894.ENSFALP00000000788"/>
<feature type="compositionally biased region" description="Basic residues" evidence="3">
    <location>
        <begin position="544"/>
        <end position="554"/>
    </location>
</feature>
<evidence type="ECO:0000313" key="7">
    <source>
        <dbReference type="Proteomes" id="UP000016665"/>
    </source>
</evidence>
<feature type="region of interest" description="Disordered" evidence="3">
    <location>
        <begin position="497"/>
        <end position="554"/>
    </location>
</feature>
<evidence type="ECO:0008006" key="8">
    <source>
        <dbReference type="Google" id="ProtNLM"/>
    </source>
</evidence>
<dbReference type="Gene3D" id="3.40.80.10">
    <property type="entry name" value="Peptidoglycan recognition protein-like"/>
    <property type="match status" value="1"/>
</dbReference>
<keyword evidence="7" id="KW-1185">Reference proteome</keyword>
<reference evidence="6" key="2">
    <citation type="submission" date="2025-09" db="UniProtKB">
        <authorList>
            <consortium name="Ensembl"/>
        </authorList>
    </citation>
    <scope>IDENTIFICATION</scope>
</reference>
<dbReference type="PANTHER" id="PTHR11022:SF66">
    <property type="entry name" value="N-ACETYLMURAMOYL-L-ALANINE AMIDASE"/>
    <property type="match status" value="1"/>
</dbReference>
<evidence type="ECO:0000256" key="2">
    <source>
        <dbReference type="ARBA" id="ARBA00022859"/>
    </source>
</evidence>
<organism evidence="6 7">
    <name type="scientific">Ficedula albicollis</name>
    <name type="common">Collared flycatcher</name>
    <name type="synonym">Muscicapa albicollis</name>
    <dbReference type="NCBI Taxonomy" id="59894"/>
    <lineage>
        <taxon>Eukaryota</taxon>
        <taxon>Metazoa</taxon>
        <taxon>Chordata</taxon>
        <taxon>Craniata</taxon>
        <taxon>Vertebrata</taxon>
        <taxon>Euteleostomi</taxon>
        <taxon>Archelosauria</taxon>
        <taxon>Archosauria</taxon>
        <taxon>Dinosauria</taxon>
        <taxon>Saurischia</taxon>
        <taxon>Theropoda</taxon>
        <taxon>Coelurosauria</taxon>
        <taxon>Aves</taxon>
        <taxon>Neognathae</taxon>
        <taxon>Neoaves</taxon>
        <taxon>Telluraves</taxon>
        <taxon>Australaves</taxon>
        <taxon>Passeriformes</taxon>
        <taxon>Muscicapidae</taxon>
        <taxon>Ficedula</taxon>
    </lineage>
</organism>
<feature type="domain" description="N-acetylmuramoyl-L-alanine amidase" evidence="4">
    <location>
        <begin position="251"/>
        <end position="390"/>
    </location>
</feature>
<evidence type="ECO:0000256" key="1">
    <source>
        <dbReference type="ARBA" id="ARBA00007553"/>
    </source>
</evidence>
<dbReference type="GeneTree" id="ENSGT00940000158718"/>